<comment type="caution">
    <text evidence="17">The sequence shown here is derived from an EMBL/GenBank/DDBJ whole genome shotgun (WGS) entry which is preliminary data.</text>
</comment>
<evidence type="ECO:0000313" key="18">
    <source>
        <dbReference type="Proteomes" id="UP000605970"/>
    </source>
</evidence>
<keyword evidence="8" id="KW-0808">Transferase</keyword>
<evidence type="ECO:0000256" key="9">
    <source>
        <dbReference type="ARBA" id="ARBA00022823"/>
    </source>
</evidence>
<evidence type="ECO:0000256" key="10">
    <source>
        <dbReference type="ARBA" id="ARBA00022946"/>
    </source>
</evidence>
<sequence>MNRMRQRIAERLKEAQNTNAMLTTFNEIDLLNVMQMRKKYQESFTKKHGVKLGLMSPFVRASAITLQEQPVVNAVIEGEEIIYRNYVDISIAVATPKGLVVPVLRNVESLSYSDIEKSLGELGTKECVARDNKLAIEDMEGGTFTISNGGVFGSMFGTPIINPPQSAILGMHGIFDRPVAIDGKVEIRPMMYVALTYDHRLIDGREAVTFLRKIKQYLK</sequence>
<dbReference type="PANTHER" id="PTHR43416:SF5">
    <property type="entry name" value="DIHYDROLIPOYLLYSINE-RESIDUE SUCCINYLTRANSFERASE COMPONENT OF 2-OXOGLUTARATE DEHYDROGENASE COMPLEX, MITOCHONDRIAL"/>
    <property type="match status" value="1"/>
</dbReference>
<dbReference type="FunFam" id="3.30.559.10:FF:000006">
    <property type="entry name" value="Dihydrolipoyllysine-residue succinyltransferase component of 2-oxoglutarate dehydrogenase complex, mitochondrial"/>
    <property type="match status" value="1"/>
</dbReference>
<dbReference type="InterPro" id="IPR001078">
    <property type="entry name" value="2-oxoacid_DH_actylTfrase"/>
</dbReference>
<evidence type="ECO:0000256" key="14">
    <source>
        <dbReference type="ARBA" id="ARBA00032406"/>
    </source>
</evidence>
<accession>A0A8S9ZBM8</accession>
<dbReference type="GO" id="GO:0045252">
    <property type="term" value="C:oxoglutarate dehydrogenase complex"/>
    <property type="evidence" value="ECO:0007669"/>
    <property type="project" value="InterPro"/>
</dbReference>
<evidence type="ECO:0000256" key="15">
    <source>
        <dbReference type="ARBA" id="ARBA00046046"/>
    </source>
</evidence>
<comment type="subcellular location">
    <subcellularLocation>
        <location evidence="2">Mitochondrion</location>
    </subcellularLocation>
</comment>
<name>A0A8S9ZBM8_9BILA</name>
<keyword evidence="7" id="KW-0816">Tricarboxylic acid cycle</keyword>
<keyword evidence="12" id="KW-0012">Acyltransferase</keyword>
<evidence type="ECO:0000256" key="3">
    <source>
        <dbReference type="ARBA" id="ARBA00005145"/>
    </source>
</evidence>
<dbReference type="NCBIfam" id="TIGR01347">
    <property type="entry name" value="sucB"/>
    <property type="match status" value="1"/>
</dbReference>
<dbReference type="EMBL" id="JABEBT010000174">
    <property type="protein sequence ID" value="KAF7626905.1"/>
    <property type="molecule type" value="Genomic_DNA"/>
</dbReference>
<dbReference type="InterPro" id="IPR006255">
    <property type="entry name" value="SucB"/>
</dbReference>
<reference evidence="17" key="1">
    <citation type="journal article" date="2020" name="Ecol. Evol.">
        <title>Genome structure and content of the rice root-knot nematode (Meloidogyne graminicola).</title>
        <authorList>
            <person name="Phan N.T."/>
            <person name="Danchin E.G.J."/>
            <person name="Klopp C."/>
            <person name="Perfus-Barbeoch L."/>
            <person name="Kozlowski D.K."/>
            <person name="Koutsovoulos G.D."/>
            <person name="Lopez-Roques C."/>
            <person name="Bouchez O."/>
            <person name="Zahm M."/>
            <person name="Besnard G."/>
            <person name="Bellafiore S."/>
        </authorList>
    </citation>
    <scope>NUCLEOTIDE SEQUENCE</scope>
    <source>
        <strain evidence="17">VN-18</strain>
    </source>
</reference>
<comment type="function">
    <text evidence="15">Dihydrolipoamide succinyltransferase (E2) component of the 2-oxoglutarate dehydrogenase complex. The 2-oxoglutarate dehydrogenase complex catalyzes the overall conversion of 2-oxoglutarate to succinyl-CoA and CO(2). The 2-oxoglutarate dehydrogenase complex is mainly active in the mitochondrion. A fraction of the 2-oxoglutarate dehydrogenase complex also localizes in the nucleus and is required for lysine succinylation of histones: associates with KAT2A on chromatin and provides succinyl-CoA to histone succinyltransferase KAT2A.</text>
</comment>
<comment type="similarity">
    <text evidence="4">Belongs to the 2-oxoacid dehydrogenase family.</text>
</comment>
<keyword evidence="11" id="KW-0496">Mitochondrion</keyword>
<keyword evidence="9" id="KW-0450">Lipoyl</keyword>
<comment type="pathway">
    <text evidence="3">Amino-acid degradation; L-lysine degradation via saccharopine pathway; glutaryl-CoA from L-lysine: step 6/6.</text>
</comment>
<gene>
    <name evidence="17" type="ORF">Mgra_00009680</name>
</gene>
<dbReference type="EC" id="2.3.1.61" evidence="5"/>
<evidence type="ECO:0000313" key="17">
    <source>
        <dbReference type="EMBL" id="KAF7626905.1"/>
    </source>
</evidence>
<evidence type="ECO:0000256" key="2">
    <source>
        <dbReference type="ARBA" id="ARBA00004173"/>
    </source>
</evidence>
<comment type="cofactor">
    <cofactor evidence="1">
        <name>(R)-lipoate</name>
        <dbReference type="ChEBI" id="CHEBI:83088"/>
    </cofactor>
</comment>
<proteinExistence type="inferred from homology"/>
<dbReference type="Gene3D" id="3.30.559.10">
    <property type="entry name" value="Chloramphenicol acetyltransferase-like domain"/>
    <property type="match status" value="1"/>
</dbReference>
<feature type="domain" description="2-oxoacid dehydrogenase acyltransferase catalytic" evidence="16">
    <location>
        <begin position="1"/>
        <end position="219"/>
    </location>
</feature>
<dbReference type="InterPro" id="IPR050537">
    <property type="entry name" value="2-oxoacid_dehydrogenase"/>
</dbReference>
<dbReference type="GO" id="GO:0006099">
    <property type="term" value="P:tricarboxylic acid cycle"/>
    <property type="evidence" value="ECO:0007669"/>
    <property type="project" value="UniProtKB-KW"/>
</dbReference>
<evidence type="ECO:0000256" key="7">
    <source>
        <dbReference type="ARBA" id="ARBA00022532"/>
    </source>
</evidence>
<dbReference type="OrthoDB" id="5391403at2759"/>
<evidence type="ECO:0000256" key="8">
    <source>
        <dbReference type="ARBA" id="ARBA00022679"/>
    </source>
</evidence>
<evidence type="ECO:0000256" key="6">
    <source>
        <dbReference type="ARBA" id="ARBA00020294"/>
    </source>
</evidence>
<dbReference type="AlphaFoldDB" id="A0A8S9ZBM8"/>
<keyword evidence="10" id="KW-0809">Transit peptide</keyword>
<evidence type="ECO:0000256" key="13">
    <source>
        <dbReference type="ARBA" id="ARBA00031331"/>
    </source>
</evidence>
<dbReference type="SUPFAM" id="SSF52777">
    <property type="entry name" value="CoA-dependent acyltransferases"/>
    <property type="match status" value="1"/>
</dbReference>
<evidence type="ECO:0000259" key="16">
    <source>
        <dbReference type="Pfam" id="PF00198"/>
    </source>
</evidence>
<evidence type="ECO:0000256" key="1">
    <source>
        <dbReference type="ARBA" id="ARBA00001938"/>
    </source>
</evidence>
<evidence type="ECO:0000256" key="5">
    <source>
        <dbReference type="ARBA" id="ARBA00012945"/>
    </source>
</evidence>
<evidence type="ECO:0000256" key="12">
    <source>
        <dbReference type="ARBA" id="ARBA00023315"/>
    </source>
</evidence>
<dbReference type="InterPro" id="IPR023213">
    <property type="entry name" value="CAT-like_dom_sf"/>
</dbReference>
<dbReference type="GO" id="GO:0005739">
    <property type="term" value="C:mitochondrion"/>
    <property type="evidence" value="ECO:0007669"/>
    <property type="project" value="UniProtKB-SubCell"/>
</dbReference>
<evidence type="ECO:0000256" key="4">
    <source>
        <dbReference type="ARBA" id="ARBA00007317"/>
    </source>
</evidence>
<evidence type="ECO:0000256" key="11">
    <source>
        <dbReference type="ARBA" id="ARBA00023128"/>
    </source>
</evidence>
<dbReference type="PANTHER" id="PTHR43416">
    <property type="entry name" value="DIHYDROLIPOYLLYSINE-RESIDUE SUCCINYLTRANSFERASE COMPONENT OF 2-OXOGLUTARATE DEHYDROGENASE COMPLEX, MITOCHONDRIAL-RELATED"/>
    <property type="match status" value="1"/>
</dbReference>
<organism evidence="17 18">
    <name type="scientific">Meloidogyne graminicola</name>
    <dbReference type="NCBI Taxonomy" id="189291"/>
    <lineage>
        <taxon>Eukaryota</taxon>
        <taxon>Metazoa</taxon>
        <taxon>Ecdysozoa</taxon>
        <taxon>Nematoda</taxon>
        <taxon>Chromadorea</taxon>
        <taxon>Rhabditida</taxon>
        <taxon>Tylenchina</taxon>
        <taxon>Tylenchomorpha</taxon>
        <taxon>Tylenchoidea</taxon>
        <taxon>Meloidogynidae</taxon>
        <taxon>Meloidogyninae</taxon>
        <taxon>Meloidogyne</taxon>
    </lineage>
</organism>
<keyword evidence="18" id="KW-1185">Reference proteome</keyword>
<protein>
    <recommendedName>
        <fullName evidence="6">Dihydrolipoyllysine-residue succinyltransferase component of 2-oxoglutarate dehydrogenase complex, mitochondrial</fullName>
        <ecNumber evidence="5">2.3.1.61</ecNumber>
    </recommendedName>
    <alternativeName>
        <fullName evidence="14">2-oxoglutarate dehydrogenase complex component E2</fullName>
    </alternativeName>
    <alternativeName>
        <fullName evidence="13">E2K</fullName>
    </alternativeName>
</protein>
<dbReference type="Pfam" id="PF00198">
    <property type="entry name" value="2-oxoacid_dh"/>
    <property type="match status" value="1"/>
</dbReference>
<dbReference type="GO" id="GO:0004149">
    <property type="term" value="F:dihydrolipoyllysine-residue succinyltransferase activity"/>
    <property type="evidence" value="ECO:0007669"/>
    <property type="project" value="UniProtKB-EC"/>
</dbReference>
<dbReference type="Proteomes" id="UP000605970">
    <property type="component" value="Unassembled WGS sequence"/>
</dbReference>